<name>A0A4Q9N2A4_9APHY</name>
<sequence>MWLVWFQITSQVHTGSYTIELPSHVRRSLKGWMSLVMCSGQIWATIPRTTYGARRSLVR</sequence>
<accession>A0A4Q9N2A4</accession>
<dbReference type="AlphaFoldDB" id="A0A4Q9N2A4"/>
<organism evidence="1">
    <name type="scientific">Dichomitus squalens</name>
    <dbReference type="NCBI Taxonomy" id="114155"/>
    <lineage>
        <taxon>Eukaryota</taxon>
        <taxon>Fungi</taxon>
        <taxon>Dikarya</taxon>
        <taxon>Basidiomycota</taxon>
        <taxon>Agaricomycotina</taxon>
        <taxon>Agaricomycetes</taxon>
        <taxon>Polyporales</taxon>
        <taxon>Polyporaceae</taxon>
        <taxon>Dichomitus</taxon>
    </lineage>
</organism>
<proteinExistence type="predicted"/>
<protein>
    <submittedName>
        <fullName evidence="1">Uncharacterized protein</fullName>
    </submittedName>
</protein>
<dbReference type="Proteomes" id="UP000292957">
    <property type="component" value="Unassembled WGS sequence"/>
</dbReference>
<reference evidence="1" key="1">
    <citation type="submission" date="2019-01" db="EMBL/GenBank/DDBJ databases">
        <title>Draft genome sequences of three monokaryotic isolates of the white-rot basidiomycete fungus Dichomitus squalens.</title>
        <authorList>
            <consortium name="DOE Joint Genome Institute"/>
            <person name="Lopez S.C."/>
            <person name="Andreopoulos B."/>
            <person name="Pangilinan J."/>
            <person name="Lipzen A."/>
            <person name="Riley R."/>
            <person name="Ahrendt S."/>
            <person name="Ng V."/>
            <person name="Barry K."/>
            <person name="Daum C."/>
            <person name="Grigoriev I.V."/>
            <person name="Hilden K.S."/>
            <person name="Makela M.R."/>
            <person name="de Vries R.P."/>
        </authorList>
    </citation>
    <scope>NUCLEOTIDE SEQUENCE [LARGE SCALE GENOMIC DNA]</scope>
    <source>
        <strain evidence="1">OM18370.1</strain>
    </source>
</reference>
<gene>
    <name evidence="1" type="ORF">BD311DRAFT_747488</name>
</gene>
<dbReference type="EMBL" id="ML143389">
    <property type="protein sequence ID" value="TBU34295.1"/>
    <property type="molecule type" value="Genomic_DNA"/>
</dbReference>
<evidence type="ECO:0000313" key="1">
    <source>
        <dbReference type="EMBL" id="TBU34295.1"/>
    </source>
</evidence>